<dbReference type="InterPro" id="IPR009197">
    <property type="entry name" value="MlrC"/>
</dbReference>
<dbReference type="EMBL" id="CABPSK010000002">
    <property type="protein sequence ID" value="VVE03178.1"/>
    <property type="molecule type" value="Genomic_DNA"/>
</dbReference>
<dbReference type="RefSeq" id="WP_150679559.1">
    <property type="nucleotide sequence ID" value="NZ_CABPSK010000002.1"/>
</dbReference>
<keyword evidence="1" id="KW-0482">Metalloprotease</keyword>
<protein>
    <recommendedName>
        <fullName evidence="1">Microcystinase C</fullName>
        <shortName evidence="1">MlrC</shortName>
    </recommendedName>
</protein>
<feature type="domain" description="Microcystin LR degradation protein MlrC C-terminal" evidence="2">
    <location>
        <begin position="308"/>
        <end position="489"/>
    </location>
</feature>
<keyword evidence="5" id="KW-1185">Reference proteome</keyword>
<dbReference type="GO" id="GO:0006508">
    <property type="term" value="P:proteolysis"/>
    <property type="evidence" value="ECO:0007669"/>
    <property type="project" value="UniProtKB-KW"/>
</dbReference>
<keyword evidence="1" id="KW-0645">Protease</keyword>
<sequence length="505" mass="53479">MKVMIARMNHETNTFSPVPTPLEAFGNHGPTYDSEAYRDNKGMRTAMSAFIDLAEAAGAEMVTPVSASANPSGPVAAAAYDELCRRIVAAVTGGTGGAGVDAILLDLHGAMVAENSNDGEGDLLERVRAAAPGTPIAVALDLHANVTQKIAANADIVVGFKTYPHVDMYETGEHAGRLLFDMLAGKRRPRVVWQQPPLMVHSLRSTSHGGAMKRALDAARRAEAEEGIPAVSVFSGFSLADIPAPCISIVVTADEGDDGVARAQAVADRIAKQAWDERDGFVYNSAPLDDSIAEAKRLAQGADKPVLLLDHSDNCMSGGTCDTMDVLEAALAGGLTGIGVGPICDPEAVALLIAAGEGAEVTLAVGNKRAMPQLGITKTPPVLTGIVRRISDGEYVVTGPTYTGQRCYMGRTVLFDIGTARIVVTERTHEPWDHGVFTCVGLDPRGERFLLLKSRMYCRPVFVPISAGLVECDSNGVTSSNYALFPFSRVNRPVYPLDRETGFDV</sequence>
<dbReference type="PIRSF" id="PIRSF012702">
    <property type="entry name" value="UCP012702"/>
    <property type="match status" value="1"/>
</dbReference>
<gene>
    <name evidence="4" type="ORF">PPN31114_02232</name>
</gene>
<comment type="function">
    <text evidence="1">Involved in peptidolytic degradation of cyclic heptapeptide hepatotoxin microcystin (MC).</text>
</comment>
<accession>A0A5E4UT57</accession>
<evidence type="ECO:0000256" key="1">
    <source>
        <dbReference type="PIRNR" id="PIRNR012702"/>
    </source>
</evidence>
<dbReference type="GeneID" id="300404266"/>
<dbReference type="GO" id="GO:0008237">
    <property type="term" value="F:metallopeptidase activity"/>
    <property type="evidence" value="ECO:0007669"/>
    <property type="project" value="UniProtKB-KW"/>
</dbReference>
<evidence type="ECO:0000313" key="4">
    <source>
        <dbReference type="EMBL" id="VVE03178.1"/>
    </source>
</evidence>
<dbReference type="InterPro" id="IPR015995">
    <property type="entry name" value="MlrC_N"/>
</dbReference>
<proteinExistence type="inferred from homology"/>
<name>A0A5E4UT57_9BURK</name>
<feature type="domain" description="Microcystin LR degradation protein MlrC N-terminal" evidence="3">
    <location>
        <begin position="2"/>
        <end position="295"/>
    </location>
</feature>
<dbReference type="Proteomes" id="UP000366945">
    <property type="component" value="Unassembled WGS sequence"/>
</dbReference>
<dbReference type="InterPro" id="IPR010799">
    <property type="entry name" value="MlrC_C"/>
</dbReference>
<evidence type="ECO:0000259" key="2">
    <source>
        <dbReference type="Pfam" id="PF07171"/>
    </source>
</evidence>
<dbReference type="Pfam" id="PF07364">
    <property type="entry name" value="DUF1485"/>
    <property type="match status" value="1"/>
</dbReference>
<comment type="cofactor">
    <cofactor evidence="1">
        <name>Zn(2+)</name>
        <dbReference type="ChEBI" id="CHEBI:29105"/>
    </cofactor>
    <text evidence="1">Binds 1 zinc ion per subunit.</text>
</comment>
<organism evidence="4 5">
    <name type="scientific">Pandoraea pneumonica</name>
    <dbReference type="NCBI Taxonomy" id="2508299"/>
    <lineage>
        <taxon>Bacteria</taxon>
        <taxon>Pseudomonadati</taxon>
        <taxon>Pseudomonadota</taxon>
        <taxon>Betaproteobacteria</taxon>
        <taxon>Burkholderiales</taxon>
        <taxon>Burkholderiaceae</taxon>
        <taxon>Pandoraea</taxon>
    </lineage>
</organism>
<comment type="similarity">
    <text evidence="1">Belongs to the peptidase M81 family.</text>
</comment>
<keyword evidence="1" id="KW-0378">Hydrolase</keyword>
<dbReference type="Pfam" id="PF07171">
    <property type="entry name" value="MlrC_C"/>
    <property type="match status" value="1"/>
</dbReference>
<dbReference type="GO" id="GO:0046872">
    <property type="term" value="F:metal ion binding"/>
    <property type="evidence" value="ECO:0007669"/>
    <property type="project" value="UniProtKB-KW"/>
</dbReference>
<evidence type="ECO:0000313" key="5">
    <source>
        <dbReference type="Proteomes" id="UP000366945"/>
    </source>
</evidence>
<evidence type="ECO:0000259" key="3">
    <source>
        <dbReference type="Pfam" id="PF07364"/>
    </source>
</evidence>
<keyword evidence="1" id="KW-0479">Metal-binding</keyword>
<dbReference type="OrthoDB" id="5288421at2"/>
<reference evidence="4 5" key="1">
    <citation type="submission" date="2019-08" db="EMBL/GenBank/DDBJ databases">
        <authorList>
            <person name="Peeters C."/>
        </authorList>
    </citation>
    <scope>NUCLEOTIDE SEQUENCE [LARGE SCALE GENOMIC DNA]</scope>
    <source>
        <strain evidence="4 5">LMG 31114</strain>
    </source>
</reference>
<dbReference type="AlphaFoldDB" id="A0A5E4UT57"/>